<sequence>MLGLGDDREIRRLHQQCRLCLADPHTARPRHPRRLRPAEIGIRAHAKSGPAGAGSHDDRGARGGVSRLVAGVKRIAIIAVGYIAGVLTSILVPVLLITLLEGIEYGNWSLVFTFDWLGSFPLAVLTVAVCALLIVGPAILVAEWLSLRGWFYFAVTGAITSIAFGVLVPGSAGGFVFNPGFLGFLATAGTVAGSVYWLLAGRRSGRLMPRDPG</sequence>
<accession>Q98E85</accession>
<name>Q98E85_RHILO</name>
<evidence type="ECO:0000256" key="1">
    <source>
        <dbReference type="SAM" id="Phobius"/>
    </source>
</evidence>
<organism evidence="2 3">
    <name type="scientific">Mesorhizobium japonicum (strain LMG 29417 / CECT 9101 / MAFF 303099)</name>
    <name type="common">Mesorhizobium loti (strain MAFF 303099)</name>
    <dbReference type="NCBI Taxonomy" id="266835"/>
    <lineage>
        <taxon>Bacteria</taxon>
        <taxon>Pseudomonadati</taxon>
        <taxon>Pseudomonadota</taxon>
        <taxon>Alphaproteobacteria</taxon>
        <taxon>Hyphomicrobiales</taxon>
        <taxon>Phyllobacteriaceae</taxon>
        <taxon>Mesorhizobium</taxon>
    </lineage>
</organism>
<evidence type="ECO:0000313" key="3">
    <source>
        <dbReference type="Proteomes" id="UP000000552"/>
    </source>
</evidence>
<feature type="transmembrane region" description="Helical" evidence="1">
    <location>
        <begin position="149"/>
        <end position="168"/>
    </location>
</feature>
<dbReference type="HOGENOM" id="CLU_112457_0_0_5"/>
<protein>
    <submittedName>
        <fullName evidence="2">Mlr4361 protein</fullName>
    </submittedName>
</protein>
<feature type="transmembrane region" description="Helical" evidence="1">
    <location>
        <begin position="120"/>
        <end position="142"/>
    </location>
</feature>
<evidence type="ECO:0000313" key="2">
    <source>
        <dbReference type="EMBL" id="BAB51035.1"/>
    </source>
</evidence>
<dbReference type="KEGG" id="mlo:mlr4361"/>
<keyword evidence="1" id="KW-1133">Transmembrane helix</keyword>
<dbReference type="AlphaFoldDB" id="Q98E85"/>
<gene>
    <name evidence="2" type="ordered locus">mlr4361</name>
</gene>
<keyword evidence="1" id="KW-0472">Membrane</keyword>
<feature type="transmembrane region" description="Helical" evidence="1">
    <location>
        <begin position="75"/>
        <end position="100"/>
    </location>
</feature>
<proteinExistence type="predicted"/>
<dbReference type="Proteomes" id="UP000000552">
    <property type="component" value="Chromosome"/>
</dbReference>
<reference evidence="2 3" key="1">
    <citation type="journal article" date="2000" name="DNA Res.">
        <title>Complete genome structure of the nitrogen-fixing symbiotic bacterium Mesorhizobium loti.</title>
        <authorList>
            <person name="Kaneko T."/>
            <person name="Nakamura Y."/>
            <person name="Sato S."/>
            <person name="Asamizu E."/>
            <person name="Kato T."/>
            <person name="Sasamoto S."/>
            <person name="Watanabe A."/>
            <person name="Idesawa K."/>
            <person name="Ishikawa A."/>
            <person name="Kawashima K."/>
            <person name="Kimura T."/>
            <person name="Kishida Y."/>
            <person name="Kiyokawa C."/>
            <person name="Kohara M."/>
            <person name="Matsumoto M."/>
            <person name="Matsuno A."/>
            <person name="Mochizuki Y."/>
            <person name="Nakayama S."/>
            <person name="Nakazaki N."/>
            <person name="Shimpo S."/>
            <person name="Sugimoto M."/>
            <person name="Takeuchi C."/>
            <person name="Yamada M."/>
            <person name="Tabata S."/>
        </authorList>
    </citation>
    <scope>NUCLEOTIDE SEQUENCE [LARGE SCALE GENOMIC DNA]</scope>
    <source>
        <strain evidence="3">LMG 29417 / CECT 9101 / MAFF 303099</strain>
    </source>
</reference>
<keyword evidence="1" id="KW-0812">Transmembrane</keyword>
<feature type="transmembrane region" description="Helical" evidence="1">
    <location>
        <begin position="180"/>
        <end position="200"/>
    </location>
</feature>
<dbReference type="EMBL" id="BA000012">
    <property type="protein sequence ID" value="BAB51035.1"/>
    <property type="molecule type" value="Genomic_DNA"/>
</dbReference>